<dbReference type="CDD" id="cd06171">
    <property type="entry name" value="Sigma70_r4"/>
    <property type="match status" value="1"/>
</dbReference>
<keyword evidence="4" id="KW-0804">Transcription</keyword>
<evidence type="ECO:0000256" key="3">
    <source>
        <dbReference type="ARBA" id="ARBA00023082"/>
    </source>
</evidence>
<dbReference type="InterPro" id="IPR036388">
    <property type="entry name" value="WH-like_DNA-bd_sf"/>
</dbReference>
<name>A0AAP2WA13_9FIRM</name>
<dbReference type="PANTHER" id="PTHR43133">
    <property type="entry name" value="RNA POLYMERASE ECF-TYPE SIGMA FACTO"/>
    <property type="match status" value="1"/>
</dbReference>
<gene>
    <name evidence="7" type="ORF">LQE92_07330</name>
</gene>
<comment type="similarity">
    <text evidence="1">Belongs to the sigma-70 factor family. ECF subfamily.</text>
</comment>
<comment type="caution">
    <text evidence="7">The sequence shown here is derived from an EMBL/GenBank/DDBJ whole genome shotgun (WGS) entry which is preliminary data.</text>
</comment>
<dbReference type="Pfam" id="PF04542">
    <property type="entry name" value="Sigma70_r2"/>
    <property type="match status" value="1"/>
</dbReference>
<evidence type="ECO:0000313" key="7">
    <source>
        <dbReference type="EMBL" id="MCD2492444.1"/>
    </source>
</evidence>
<dbReference type="SUPFAM" id="SSF88659">
    <property type="entry name" value="Sigma3 and sigma4 domains of RNA polymerase sigma factors"/>
    <property type="match status" value="1"/>
</dbReference>
<dbReference type="Gene3D" id="1.10.1740.10">
    <property type="match status" value="1"/>
</dbReference>
<dbReference type="EMBL" id="JAJNOR010000004">
    <property type="protein sequence ID" value="MCD2492444.1"/>
    <property type="molecule type" value="Genomic_DNA"/>
</dbReference>
<dbReference type="GO" id="GO:0006352">
    <property type="term" value="P:DNA-templated transcription initiation"/>
    <property type="evidence" value="ECO:0007669"/>
    <property type="project" value="InterPro"/>
</dbReference>
<dbReference type="AlphaFoldDB" id="A0AAP2WA13"/>
<organism evidence="7 8">
    <name type="scientific">Lientehia hominis</name>
    <dbReference type="NCBI Taxonomy" id="2897778"/>
    <lineage>
        <taxon>Bacteria</taxon>
        <taxon>Bacillati</taxon>
        <taxon>Bacillota</taxon>
        <taxon>Clostridia</taxon>
        <taxon>Lachnospirales</taxon>
        <taxon>Lachnospiraceae</taxon>
        <taxon>Lientehia</taxon>
    </lineage>
</organism>
<evidence type="ECO:0000259" key="5">
    <source>
        <dbReference type="Pfam" id="PF04542"/>
    </source>
</evidence>
<keyword evidence="3" id="KW-0731">Sigma factor</keyword>
<evidence type="ECO:0000313" key="8">
    <source>
        <dbReference type="Proteomes" id="UP001299265"/>
    </source>
</evidence>
<dbReference type="PANTHER" id="PTHR43133:SF51">
    <property type="entry name" value="RNA POLYMERASE SIGMA FACTOR"/>
    <property type="match status" value="1"/>
</dbReference>
<dbReference type="Pfam" id="PF08281">
    <property type="entry name" value="Sigma70_r4_2"/>
    <property type="match status" value="1"/>
</dbReference>
<dbReference type="Proteomes" id="UP001299265">
    <property type="component" value="Unassembled WGS sequence"/>
</dbReference>
<dbReference type="InterPro" id="IPR013325">
    <property type="entry name" value="RNA_pol_sigma_r2"/>
</dbReference>
<dbReference type="NCBIfam" id="TIGR02937">
    <property type="entry name" value="sigma70-ECF"/>
    <property type="match status" value="1"/>
</dbReference>
<keyword evidence="8" id="KW-1185">Reference proteome</keyword>
<dbReference type="InterPro" id="IPR013324">
    <property type="entry name" value="RNA_pol_sigma_r3/r4-like"/>
</dbReference>
<dbReference type="InterPro" id="IPR039425">
    <property type="entry name" value="RNA_pol_sigma-70-like"/>
</dbReference>
<dbReference type="SUPFAM" id="SSF88946">
    <property type="entry name" value="Sigma2 domain of RNA polymerase sigma factors"/>
    <property type="match status" value="1"/>
</dbReference>
<protein>
    <submittedName>
        <fullName evidence="7">Sigma-70 family RNA polymerase sigma factor</fullName>
    </submittedName>
</protein>
<dbReference type="GO" id="GO:0016987">
    <property type="term" value="F:sigma factor activity"/>
    <property type="evidence" value="ECO:0007669"/>
    <property type="project" value="UniProtKB-KW"/>
</dbReference>
<keyword evidence="2" id="KW-0805">Transcription regulation</keyword>
<evidence type="ECO:0000256" key="1">
    <source>
        <dbReference type="ARBA" id="ARBA00010641"/>
    </source>
</evidence>
<dbReference type="InterPro" id="IPR007627">
    <property type="entry name" value="RNA_pol_sigma70_r2"/>
</dbReference>
<dbReference type="InterPro" id="IPR014284">
    <property type="entry name" value="RNA_pol_sigma-70_dom"/>
</dbReference>
<accession>A0AAP2WA13</accession>
<dbReference type="Gene3D" id="1.10.10.10">
    <property type="entry name" value="Winged helix-like DNA-binding domain superfamily/Winged helix DNA-binding domain"/>
    <property type="match status" value="1"/>
</dbReference>
<evidence type="ECO:0000256" key="2">
    <source>
        <dbReference type="ARBA" id="ARBA00023015"/>
    </source>
</evidence>
<feature type="domain" description="RNA polymerase sigma-70 region 2" evidence="5">
    <location>
        <begin position="24"/>
        <end position="88"/>
    </location>
</feature>
<evidence type="ECO:0000259" key="6">
    <source>
        <dbReference type="Pfam" id="PF08281"/>
    </source>
</evidence>
<feature type="domain" description="RNA polymerase sigma factor 70 region 4 type 2" evidence="6">
    <location>
        <begin position="125"/>
        <end position="176"/>
    </location>
</feature>
<proteinExistence type="inferred from homology"/>
<dbReference type="RefSeq" id="WP_231062341.1">
    <property type="nucleotide sequence ID" value="NZ_JAJNOR010000004.1"/>
</dbReference>
<dbReference type="GO" id="GO:0003677">
    <property type="term" value="F:DNA binding"/>
    <property type="evidence" value="ECO:0007669"/>
    <property type="project" value="InterPro"/>
</dbReference>
<reference evidence="7 8" key="1">
    <citation type="submission" date="2021-11" db="EMBL/GenBank/DDBJ databases">
        <title>Lacrimispora sp. nov. NSJ-141 isolated from human feces.</title>
        <authorList>
            <person name="Abdugheni R."/>
        </authorList>
    </citation>
    <scope>NUCLEOTIDE SEQUENCE [LARGE SCALE GENOMIC DNA]</scope>
    <source>
        <strain evidence="7 8">NSJ-141</strain>
    </source>
</reference>
<evidence type="ECO:0000256" key="4">
    <source>
        <dbReference type="ARBA" id="ARBA00023163"/>
    </source>
</evidence>
<dbReference type="InterPro" id="IPR013249">
    <property type="entry name" value="RNA_pol_sigma70_r4_t2"/>
</dbReference>
<sequence>MERSEELRLIKLAKKGNVDAFGQLYEEVYKDLYRFALFILKEPHDAEDVVGDTVTAAFEGIRGLRHDEAFRSWIFRILTNKSKRMLKHYAERPVFGEFEAAAETEGMQEEHGARSSGAGQEDILDLWDAFQQLSEEDRVIVGLSFFGGYNSQEIAEMLRKKPGTVRSRQSRALARMRTHLSGSYGI</sequence>